<dbReference type="EMBL" id="PP179310">
    <property type="protein sequence ID" value="XAI69360.1"/>
    <property type="molecule type" value="Genomic_DNA"/>
</dbReference>
<sequence length="40" mass="4521">MSMFALLFWICVIVDCFVPGCDIALGWYILLVVLALLEDN</sequence>
<reference evidence="2" key="1">
    <citation type="journal article" date="2024" name="J. Gen. Virol.">
        <title>Novel phages of Pseudomonas syringae unveil numerous potential auxiliary metabolic genes.</title>
        <authorList>
            <person name="Feltin C."/>
            <person name="Garneau J.R."/>
            <person name="Morris C.E."/>
            <person name="Berard A."/>
            <person name="Torres-Barcelo C."/>
        </authorList>
    </citation>
    <scope>NUCLEOTIDE SEQUENCE</scope>
</reference>
<gene>
    <name evidence="2" type="ORF">Pyxpy01_00062</name>
</gene>
<name>A0AAU6VY85_9VIRU</name>
<keyword evidence="1" id="KW-0812">Transmembrane</keyword>
<feature type="transmembrane region" description="Helical" evidence="1">
    <location>
        <begin position="6"/>
        <end position="37"/>
    </location>
</feature>
<proteinExistence type="predicted"/>
<accession>A0AAU6VY85</accession>
<evidence type="ECO:0000313" key="2">
    <source>
        <dbReference type="EMBL" id="XAI69360.1"/>
    </source>
</evidence>
<keyword evidence="1" id="KW-0472">Membrane</keyword>
<evidence type="ECO:0000256" key="1">
    <source>
        <dbReference type="SAM" id="Phobius"/>
    </source>
</evidence>
<organism evidence="2">
    <name type="scientific">Pseudomonas phage Pyxpy01</name>
    <dbReference type="NCBI Taxonomy" id="3138546"/>
    <lineage>
        <taxon>Viruses</taxon>
    </lineage>
</organism>
<keyword evidence="1" id="KW-1133">Transmembrane helix</keyword>
<protein>
    <submittedName>
        <fullName evidence="2">Uncharacterized protein</fullName>
    </submittedName>
</protein>